<organism evidence="1 2">
    <name type="scientific">Sphingomonas sediminicola</name>
    <dbReference type="NCBI Taxonomy" id="386874"/>
    <lineage>
        <taxon>Bacteria</taxon>
        <taxon>Pseudomonadati</taxon>
        <taxon>Pseudomonadota</taxon>
        <taxon>Alphaproteobacteria</taxon>
        <taxon>Sphingomonadales</taxon>
        <taxon>Sphingomonadaceae</taxon>
        <taxon>Sphingomonas</taxon>
    </lineage>
</organism>
<dbReference type="Proteomes" id="UP000516105">
    <property type="component" value="Chromosome"/>
</dbReference>
<dbReference type="RefSeq" id="WP_187709556.1">
    <property type="nucleotide sequence ID" value="NZ_CP060782.1"/>
</dbReference>
<keyword evidence="2" id="KW-1185">Reference proteome</keyword>
<dbReference type="EMBL" id="CP060782">
    <property type="protein sequence ID" value="QNP46603.1"/>
    <property type="molecule type" value="Genomic_DNA"/>
</dbReference>
<evidence type="ECO:0000313" key="1">
    <source>
        <dbReference type="EMBL" id="QNP46603.1"/>
    </source>
</evidence>
<sequence>MLKRDQRVWSRDELVATMRASELVVSKALDALVSAGLASTEAEGAVYMPVNDEVAACVDQLEQVYTVRPDAVRRAIVSSTTSGAAAFANAFKLRKD</sequence>
<protein>
    <recommendedName>
        <fullName evidence="3">MarR family transcriptional regulator</fullName>
    </recommendedName>
</protein>
<name>A0ABX6TBH4_9SPHN</name>
<accession>A0ABX6TBH4</accession>
<proteinExistence type="predicted"/>
<reference evidence="1 2" key="1">
    <citation type="submission" date="2020-08" db="EMBL/GenBank/DDBJ databases">
        <title>Genome sequence of Sphingomonas sediminicola KACC 15039T.</title>
        <authorList>
            <person name="Hyun D.-W."/>
            <person name="Bae J.-W."/>
        </authorList>
    </citation>
    <scope>NUCLEOTIDE SEQUENCE [LARGE SCALE GENOMIC DNA]</scope>
    <source>
        <strain evidence="1 2">KACC 15039</strain>
    </source>
</reference>
<evidence type="ECO:0008006" key="3">
    <source>
        <dbReference type="Google" id="ProtNLM"/>
    </source>
</evidence>
<evidence type="ECO:0000313" key="2">
    <source>
        <dbReference type="Proteomes" id="UP000516105"/>
    </source>
</evidence>
<gene>
    <name evidence="1" type="ORF">H9L14_05635</name>
</gene>